<dbReference type="PANTHER" id="PTHR12526">
    <property type="entry name" value="GLYCOSYLTRANSFERASE"/>
    <property type="match status" value="1"/>
</dbReference>
<dbReference type="CDD" id="cd03801">
    <property type="entry name" value="GT4_PimA-like"/>
    <property type="match status" value="1"/>
</dbReference>
<sequence>MSKRSRVIAMVQLPPPMHGAAKMNLHAIAALAKAFDLHVIEMRFARNLADITRPTIKKLLIALLLAVRLCFALPRSQALYISFAPCGAAYYRDCLYVLLAKLFRVPAILHLHGRGLPLMRRSPVKFWLQKRVFAKQTVVLLGEILRPEITGLDCNVVIIANCLDEDAFAAPINPDWQPETPLRILWLSNLFRAKGLETLLAACQRLKDLGFAFDLTIAGAEGDIRKAELEALITGYGINSNTRYIGAVRAEDRRKLFDQSDLFVFPTNYTNEAQPLVVLEAMAAGVPVITTSIATLPEFVLPDQTGWLCPPNDPDKLALTMIEATRHPANTNKLRHQARLMCETRFAHARFTDEIGKTVSAVLTQSSSQ</sequence>
<comment type="caution">
    <text evidence="2">The sequence shown here is derived from an EMBL/GenBank/DDBJ whole genome shotgun (WGS) entry which is preliminary data.</text>
</comment>
<dbReference type="EMBL" id="JPWF01000004">
    <property type="protein sequence ID" value="RCK37937.1"/>
    <property type="molecule type" value="Genomic_DNA"/>
</dbReference>
<evidence type="ECO:0000313" key="2">
    <source>
        <dbReference type="EMBL" id="RCK37937.1"/>
    </source>
</evidence>
<accession>A0A367W989</accession>
<dbReference type="AlphaFoldDB" id="A0A367W989"/>
<name>A0A367W989_9PROT</name>
<dbReference type="OrthoDB" id="7560678at2"/>
<dbReference type="Proteomes" id="UP000253226">
    <property type="component" value="Unassembled WGS sequence"/>
</dbReference>
<dbReference type="SUPFAM" id="SSF53756">
    <property type="entry name" value="UDP-Glycosyltransferase/glycogen phosphorylase"/>
    <property type="match status" value="1"/>
</dbReference>
<evidence type="ECO:0000313" key="3">
    <source>
        <dbReference type="Proteomes" id="UP000253226"/>
    </source>
</evidence>
<dbReference type="InterPro" id="IPR001296">
    <property type="entry name" value="Glyco_trans_1"/>
</dbReference>
<reference evidence="2 3" key="1">
    <citation type="submission" date="2014-07" db="EMBL/GenBank/DDBJ databases">
        <title>Draft genome sequence of Thalassospira profundimaris 35.</title>
        <authorList>
            <person name="Lai Q."/>
            <person name="Shao Z."/>
        </authorList>
    </citation>
    <scope>NUCLEOTIDE SEQUENCE [LARGE SCALE GENOMIC DNA]</scope>
    <source>
        <strain evidence="2 3">35</strain>
    </source>
</reference>
<feature type="domain" description="Glycosyl transferase family 1" evidence="1">
    <location>
        <begin position="178"/>
        <end position="339"/>
    </location>
</feature>
<proteinExistence type="predicted"/>
<gene>
    <name evidence="2" type="ORF">TH19_07920</name>
</gene>
<evidence type="ECO:0000259" key="1">
    <source>
        <dbReference type="Pfam" id="PF00534"/>
    </source>
</evidence>
<protein>
    <recommendedName>
        <fullName evidence="1">Glycosyl transferase family 1 domain-containing protein</fullName>
    </recommendedName>
</protein>
<dbReference type="RefSeq" id="WP_114101741.1">
    <property type="nucleotide sequence ID" value="NZ_JPWF01000004.1"/>
</dbReference>
<organism evidence="2 3">
    <name type="scientific">Thalassospira profundimaris</name>
    <dbReference type="NCBI Taxonomy" id="502049"/>
    <lineage>
        <taxon>Bacteria</taxon>
        <taxon>Pseudomonadati</taxon>
        <taxon>Pseudomonadota</taxon>
        <taxon>Alphaproteobacteria</taxon>
        <taxon>Rhodospirillales</taxon>
        <taxon>Thalassospiraceae</taxon>
        <taxon>Thalassospira</taxon>
    </lineage>
</organism>
<dbReference type="GO" id="GO:0016757">
    <property type="term" value="F:glycosyltransferase activity"/>
    <property type="evidence" value="ECO:0007669"/>
    <property type="project" value="InterPro"/>
</dbReference>
<dbReference type="Gene3D" id="3.40.50.2000">
    <property type="entry name" value="Glycogen Phosphorylase B"/>
    <property type="match status" value="2"/>
</dbReference>
<dbReference type="Pfam" id="PF00534">
    <property type="entry name" value="Glycos_transf_1"/>
    <property type="match status" value="1"/>
</dbReference>